<evidence type="ECO:0000256" key="1">
    <source>
        <dbReference type="SAM" id="MobiDB-lite"/>
    </source>
</evidence>
<evidence type="ECO:0000313" key="2">
    <source>
        <dbReference type="EMBL" id="KAK7495287.1"/>
    </source>
</evidence>
<protein>
    <submittedName>
        <fullName evidence="2">Uncharacterized protein</fullName>
    </submittedName>
</protein>
<proteinExistence type="predicted"/>
<keyword evidence="3" id="KW-1185">Reference proteome</keyword>
<gene>
    <name evidence="2" type="ORF">BaRGS_00013469</name>
</gene>
<dbReference type="AlphaFoldDB" id="A0ABD0L736"/>
<comment type="caution">
    <text evidence="2">The sequence shown here is derived from an EMBL/GenBank/DDBJ whole genome shotgun (WGS) entry which is preliminary data.</text>
</comment>
<accession>A0ABD0L736</accession>
<organism evidence="2 3">
    <name type="scientific">Batillaria attramentaria</name>
    <dbReference type="NCBI Taxonomy" id="370345"/>
    <lineage>
        <taxon>Eukaryota</taxon>
        <taxon>Metazoa</taxon>
        <taxon>Spiralia</taxon>
        <taxon>Lophotrochozoa</taxon>
        <taxon>Mollusca</taxon>
        <taxon>Gastropoda</taxon>
        <taxon>Caenogastropoda</taxon>
        <taxon>Sorbeoconcha</taxon>
        <taxon>Cerithioidea</taxon>
        <taxon>Batillariidae</taxon>
        <taxon>Batillaria</taxon>
    </lineage>
</organism>
<dbReference type="Proteomes" id="UP001519460">
    <property type="component" value="Unassembled WGS sequence"/>
</dbReference>
<reference evidence="2 3" key="1">
    <citation type="journal article" date="2023" name="Sci. Data">
        <title>Genome assembly of the Korean intertidal mud-creeper Batillaria attramentaria.</title>
        <authorList>
            <person name="Patra A.K."/>
            <person name="Ho P.T."/>
            <person name="Jun S."/>
            <person name="Lee S.J."/>
            <person name="Kim Y."/>
            <person name="Won Y.J."/>
        </authorList>
    </citation>
    <scope>NUCLEOTIDE SEQUENCE [LARGE SCALE GENOMIC DNA]</scope>
    <source>
        <strain evidence="2">Wonlab-2016</strain>
    </source>
</reference>
<sequence length="90" mass="10134">MFVTVQYRVSRLLNVGPHLTFPRLRGALRSVYTTSPVIKRLLHHPHSHAAHRHYALRGLPRLKSENKTPDNTAPVTAKSLRGTKHNTPGV</sequence>
<name>A0ABD0L736_9CAEN</name>
<feature type="region of interest" description="Disordered" evidence="1">
    <location>
        <begin position="62"/>
        <end position="90"/>
    </location>
</feature>
<evidence type="ECO:0000313" key="3">
    <source>
        <dbReference type="Proteomes" id="UP001519460"/>
    </source>
</evidence>
<dbReference type="EMBL" id="JACVVK020000076">
    <property type="protein sequence ID" value="KAK7495287.1"/>
    <property type="molecule type" value="Genomic_DNA"/>
</dbReference>